<evidence type="ECO:0000313" key="14">
    <source>
        <dbReference type="Proteomes" id="UP000317763"/>
    </source>
</evidence>
<dbReference type="GO" id="GO:0015288">
    <property type="term" value="F:porin activity"/>
    <property type="evidence" value="ECO:0007669"/>
    <property type="project" value="UniProtKB-KW"/>
</dbReference>
<feature type="domain" description="Porin" evidence="12">
    <location>
        <begin position="16"/>
        <end position="389"/>
    </location>
</feature>
<dbReference type="InterPro" id="IPR023614">
    <property type="entry name" value="Porin_dom_sf"/>
</dbReference>
<keyword evidence="14" id="KW-1185">Reference proteome</keyword>
<protein>
    <submittedName>
        <fullName evidence="13">Outer membrane porin protein 32</fullName>
    </submittedName>
</protein>
<dbReference type="PANTHER" id="PTHR34501:SF9">
    <property type="entry name" value="MAJOR OUTER MEMBRANE PROTEIN P.IA"/>
    <property type="match status" value="1"/>
</dbReference>
<evidence type="ECO:0000256" key="10">
    <source>
        <dbReference type="ARBA" id="ARBA00023237"/>
    </source>
</evidence>
<evidence type="ECO:0000259" key="12">
    <source>
        <dbReference type="Pfam" id="PF13609"/>
    </source>
</evidence>
<dbReference type="GO" id="GO:0046930">
    <property type="term" value="C:pore complex"/>
    <property type="evidence" value="ECO:0007669"/>
    <property type="project" value="UniProtKB-KW"/>
</dbReference>
<evidence type="ECO:0000256" key="6">
    <source>
        <dbReference type="ARBA" id="ARBA00022729"/>
    </source>
</evidence>
<name>A0A554X4P5_9BURK</name>
<gene>
    <name evidence="13" type="ORF">Ttaiw_01744</name>
</gene>
<comment type="subunit">
    <text evidence="2">Homotrimer.</text>
</comment>
<dbReference type="Proteomes" id="UP000317763">
    <property type="component" value="Unassembled WGS sequence"/>
</dbReference>
<dbReference type="PANTHER" id="PTHR34501">
    <property type="entry name" value="PROTEIN YDDL-RELATED"/>
    <property type="match status" value="1"/>
</dbReference>
<dbReference type="Gene3D" id="2.40.160.10">
    <property type="entry name" value="Porin"/>
    <property type="match status" value="1"/>
</dbReference>
<dbReference type="SUPFAM" id="SSF56935">
    <property type="entry name" value="Porins"/>
    <property type="match status" value="1"/>
</dbReference>
<keyword evidence="9" id="KW-0472">Membrane</keyword>
<keyword evidence="3" id="KW-0813">Transport</keyword>
<dbReference type="RefSeq" id="WP_224440928.1">
    <property type="nucleotide sequence ID" value="NZ_CP083911.1"/>
</dbReference>
<evidence type="ECO:0000256" key="9">
    <source>
        <dbReference type="ARBA" id="ARBA00023136"/>
    </source>
</evidence>
<keyword evidence="7" id="KW-0406">Ion transport</keyword>
<proteinExistence type="predicted"/>
<evidence type="ECO:0000256" key="1">
    <source>
        <dbReference type="ARBA" id="ARBA00004571"/>
    </source>
</evidence>
<keyword evidence="4" id="KW-1134">Transmembrane beta strand</keyword>
<sequence>MTPRMRHRMLQLTPVAAVAALAAVSAHAQQNVQLYGLVDAGITHVTGLRQGSVTQLASGIMEGSRWGLKGTEDLGGGYKAIFTLESRFEVDTGSLSNRPISGTQVPDRIATPAALNLPAALAPVVNQVNANIANGTLGVNLNNNQFDRQAYVGLITPVGAVLAGRMYTPDYEVSAEFDAMQTQSALAAGQLAAIPAGFDIRVNNALQYRVQTGGITASLMYGFGETGNSSSNSRFVGLMGMYKGDGYAVGMGYNTRNNEVGQKSLTTTTVGGWVNVGPGKLSAVYSRHKDDHPSNLSTLAATLTAGGVPAPAAAAVQAAYMNALKQRFDLFNIGYRITSGPHTVTVAYTNRNEKTSYDADARSYGVAYTYALSKRTDLNAVVVRFDNRKNGQAAPGGNGYLGGVTRSAGTDSTGIALGIRHRF</sequence>
<evidence type="ECO:0000256" key="3">
    <source>
        <dbReference type="ARBA" id="ARBA00022448"/>
    </source>
</evidence>
<reference evidence="13 14" key="1">
    <citation type="submission" date="2019-07" db="EMBL/GenBank/DDBJ databases">
        <title>Tepidimonas taiwanensis I1-1 draft genome.</title>
        <authorList>
            <person name="Da Costa M.S."/>
            <person name="Froufe H.J.C."/>
            <person name="Egas C."/>
            <person name="Albuquerque L."/>
        </authorList>
    </citation>
    <scope>NUCLEOTIDE SEQUENCE [LARGE SCALE GENOMIC DNA]</scope>
    <source>
        <strain evidence="13 14">I1-1</strain>
    </source>
</reference>
<evidence type="ECO:0000256" key="11">
    <source>
        <dbReference type="SAM" id="SignalP"/>
    </source>
</evidence>
<dbReference type="InterPro" id="IPR050298">
    <property type="entry name" value="Gram-neg_bact_OMP"/>
</dbReference>
<accession>A0A554X4P5</accession>
<organism evidence="13 14">
    <name type="scientific">Tepidimonas taiwanensis</name>
    <dbReference type="NCBI Taxonomy" id="307486"/>
    <lineage>
        <taxon>Bacteria</taxon>
        <taxon>Pseudomonadati</taxon>
        <taxon>Pseudomonadota</taxon>
        <taxon>Betaproteobacteria</taxon>
        <taxon>Burkholderiales</taxon>
        <taxon>Tepidimonas</taxon>
    </lineage>
</organism>
<evidence type="ECO:0000256" key="4">
    <source>
        <dbReference type="ARBA" id="ARBA00022452"/>
    </source>
</evidence>
<feature type="chain" id="PRO_5022111250" evidence="11">
    <location>
        <begin position="29"/>
        <end position="423"/>
    </location>
</feature>
<keyword evidence="8" id="KW-0626">Porin</keyword>
<keyword evidence="5" id="KW-0812">Transmembrane</keyword>
<keyword evidence="10" id="KW-0998">Cell outer membrane</keyword>
<dbReference type="Pfam" id="PF13609">
    <property type="entry name" value="Porin_4"/>
    <property type="match status" value="1"/>
</dbReference>
<dbReference type="InterPro" id="IPR033900">
    <property type="entry name" value="Gram_neg_porin_domain"/>
</dbReference>
<keyword evidence="6 11" id="KW-0732">Signal</keyword>
<dbReference type="AlphaFoldDB" id="A0A554X4P5"/>
<evidence type="ECO:0000256" key="2">
    <source>
        <dbReference type="ARBA" id="ARBA00011233"/>
    </source>
</evidence>
<comment type="caution">
    <text evidence="13">The sequence shown here is derived from an EMBL/GenBank/DDBJ whole genome shotgun (WGS) entry which is preliminary data.</text>
</comment>
<feature type="signal peptide" evidence="11">
    <location>
        <begin position="1"/>
        <end position="28"/>
    </location>
</feature>
<dbReference type="GO" id="GO:0009279">
    <property type="term" value="C:cell outer membrane"/>
    <property type="evidence" value="ECO:0007669"/>
    <property type="project" value="UniProtKB-SubCell"/>
</dbReference>
<dbReference type="GO" id="GO:0006811">
    <property type="term" value="P:monoatomic ion transport"/>
    <property type="evidence" value="ECO:0007669"/>
    <property type="project" value="UniProtKB-KW"/>
</dbReference>
<dbReference type="CDD" id="cd00342">
    <property type="entry name" value="gram_neg_porins"/>
    <property type="match status" value="1"/>
</dbReference>
<dbReference type="EMBL" id="VJOM01000019">
    <property type="protein sequence ID" value="TSE30812.1"/>
    <property type="molecule type" value="Genomic_DNA"/>
</dbReference>
<evidence type="ECO:0000313" key="13">
    <source>
        <dbReference type="EMBL" id="TSE30812.1"/>
    </source>
</evidence>
<evidence type="ECO:0000256" key="7">
    <source>
        <dbReference type="ARBA" id="ARBA00023065"/>
    </source>
</evidence>
<evidence type="ECO:0000256" key="8">
    <source>
        <dbReference type="ARBA" id="ARBA00023114"/>
    </source>
</evidence>
<evidence type="ECO:0000256" key="5">
    <source>
        <dbReference type="ARBA" id="ARBA00022692"/>
    </source>
</evidence>
<dbReference type="STRING" id="307486.GCA_000807215_00023"/>
<comment type="subcellular location">
    <subcellularLocation>
        <location evidence="1">Cell outer membrane</location>
        <topology evidence="1">Multi-pass membrane protein</topology>
    </subcellularLocation>
</comment>